<keyword evidence="3" id="KW-1185">Reference proteome</keyword>
<dbReference type="Proteomes" id="UP000073492">
    <property type="component" value="Unassembled WGS sequence"/>
</dbReference>
<dbReference type="InterPro" id="IPR011009">
    <property type="entry name" value="Kinase-like_dom_sf"/>
</dbReference>
<proteinExistence type="predicted"/>
<name>A0A139H3M6_9PEZI</name>
<comment type="caution">
    <text evidence="2">The sequence shown here is derived from an EMBL/GenBank/DDBJ whole genome shotgun (WGS) entry which is preliminary data.</text>
</comment>
<organism evidence="2 3">
    <name type="scientific">Pseudocercospora musae</name>
    <dbReference type="NCBI Taxonomy" id="113226"/>
    <lineage>
        <taxon>Eukaryota</taxon>
        <taxon>Fungi</taxon>
        <taxon>Dikarya</taxon>
        <taxon>Ascomycota</taxon>
        <taxon>Pezizomycotina</taxon>
        <taxon>Dothideomycetes</taxon>
        <taxon>Dothideomycetidae</taxon>
        <taxon>Mycosphaerellales</taxon>
        <taxon>Mycosphaerellaceae</taxon>
        <taxon>Pseudocercospora</taxon>
    </lineage>
</organism>
<feature type="domain" description="Protein kinase" evidence="1">
    <location>
        <begin position="279"/>
        <end position="567"/>
    </location>
</feature>
<protein>
    <recommendedName>
        <fullName evidence="1">Protein kinase domain-containing protein</fullName>
    </recommendedName>
</protein>
<reference evidence="2 3" key="1">
    <citation type="submission" date="2015-07" db="EMBL/GenBank/DDBJ databases">
        <title>Comparative genomics of the Sigatoka disease complex on banana suggests a link between parallel evolutionary changes in Pseudocercospora fijiensis and Pseudocercospora eumusae and increased virulence on the banana host.</title>
        <authorList>
            <person name="Chang T.-C."/>
            <person name="Salvucci A."/>
            <person name="Crous P.W."/>
            <person name="Stergiopoulos I."/>
        </authorList>
    </citation>
    <scope>NUCLEOTIDE SEQUENCE [LARGE SCALE GENOMIC DNA]</scope>
    <source>
        <strain evidence="2 3">CBS 116634</strain>
    </source>
</reference>
<dbReference type="SUPFAM" id="SSF56112">
    <property type="entry name" value="Protein kinase-like (PK-like)"/>
    <property type="match status" value="1"/>
</dbReference>
<dbReference type="PANTHER" id="PTHR44167">
    <property type="entry name" value="OVARIAN-SPECIFIC SERINE/THREONINE-PROTEIN KINASE LOK-RELATED"/>
    <property type="match status" value="1"/>
</dbReference>
<gene>
    <name evidence="2" type="ORF">AC579_7594</name>
</gene>
<evidence type="ECO:0000259" key="1">
    <source>
        <dbReference type="PROSITE" id="PS50011"/>
    </source>
</evidence>
<dbReference type="SMART" id="SM00220">
    <property type="entry name" value="S_TKc"/>
    <property type="match status" value="1"/>
</dbReference>
<dbReference type="Gene3D" id="1.10.510.10">
    <property type="entry name" value="Transferase(Phosphotransferase) domain 1"/>
    <property type="match status" value="1"/>
</dbReference>
<dbReference type="GO" id="GO:0005524">
    <property type="term" value="F:ATP binding"/>
    <property type="evidence" value="ECO:0007669"/>
    <property type="project" value="InterPro"/>
</dbReference>
<dbReference type="AlphaFoldDB" id="A0A139H3M6"/>
<evidence type="ECO:0000313" key="2">
    <source>
        <dbReference type="EMBL" id="KXS97053.1"/>
    </source>
</evidence>
<accession>A0A139H3M6</accession>
<sequence length="592" mass="65541">MSPTLSIPVAPKTTEELYNKYGVFAVLVPNSQESAHGFSDLVDQLMLTPTLHQEILSQSCLFLFGEDRRSLEDILDVGATPFLPLPNRKANNSDVADSDDVANASDTTCGSAHTNTSAQLWHGFVGISLKKRPQAAMLGGWFLGFQPVLFAYAPPGRCPDIPICSESRGRMAGIHRHHVLIGCVRGSGILGMKAVKRHARAKCDARPVSTEMQKPLADPTHLIEFGTLQYWMVYLQLRGAVDEARRRDMMEFINGMPGGNAVRSATATPTDRDTVVGMWRILGEAGRGISNVMAAAIHKQSGIVAVSRYRQKGALDYRIFCNELDVEQSTTNELSRTRFGRCHIQRLLETSDYGECRYAFYAPLCPWSLGTLLKEEDYTDLERQILFTQLLLAVRDLHAIQRIHNDIKPKNICVQSRHPLCLVLVDTASIQYCPASGLPCIPGGGGTVGYLAPEREASSTYGKPADIWAAACVGVEMLLRKGNFTARYLTVWNGHELCNPWRDLHTFPAGRAPRVEDVEGVQSSFHRFRNGLKEHAHNSAEYLLYLMLETDPRKRTTAQAALLHPYALERYDEASEASCQAQLGTKRKASGP</sequence>
<dbReference type="PANTHER" id="PTHR44167:SF18">
    <property type="entry name" value="PROTEIN KINASE DOMAIN-CONTAINING PROTEIN"/>
    <property type="match status" value="1"/>
</dbReference>
<dbReference type="GO" id="GO:0005634">
    <property type="term" value="C:nucleus"/>
    <property type="evidence" value="ECO:0007669"/>
    <property type="project" value="TreeGrafter"/>
</dbReference>
<evidence type="ECO:0000313" key="3">
    <source>
        <dbReference type="Proteomes" id="UP000073492"/>
    </source>
</evidence>
<dbReference type="EMBL" id="LFZO01000804">
    <property type="protein sequence ID" value="KXS97053.1"/>
    <property type="molecule type" value="Genomic_DNA"/>
</dbReference>
<dbReference type="GO" id="GO:0005737">
    <property type="term" value="C:cytoplasm"/>
    <property type="evidence" value="ECO:0007669"/>
    <property type="project" value="TreeGrafter"/>
</dbReference>
<dbReference type="Pfam" id="PF00069">
    <property type="entry name" value="Pkinase"/>
    <property type="match status" value="1"/>
</dbReference>
<dbReference type="STRING" id="113226.A0A139H3M6"/>
<dbReference type="OrthoDB" id="3644485at2759"/>
<dbReference type="GO" id="GO:0004674">
    <property type="term" value="F:protein serine/threonine kinase activity"/>
    <property type="evidence" value="ECO:0007669"/>
    <property type="project" value="TreeGrafter"/>
</dbReference>
<dbReference type="PROSITE" id="PS50011">
    <property type="entry name" value="PROTEIN_KINASE_DOM"/>
    <property type="match status" value="1"/>
</dbReference>
<dbReference type="GO" id="GO:0044773">
    <property type="term" value="P:mitotic DNA damage checkpoint signaling"/>
    <property type="evidence" value="ECO:0007669"/>
    <property type="project" value="TreeGrafter"/>
</dbReference>
<dbReference type="InterPro" id="IPR000719">
    <property type="entry name" value="Prot_kinase_dom"/>
</dbReference>